<dbReference type="CDD" id="cd03112">
    <property type="entry name" value="CobW-like"/>
    <property type="match status" value="1"/>
</dbReference>
<dbReference type="RefSeq" id="WP_089284647.1">
    <property type="nucleotide sequence ID" value="NZ_FZOJ01000028.1"/>
</dbReference>
<dbReference type="Pfam" id="PF07683">
    <property type="entry name" value="CobW_C"/>
    <property type="match status" value="1"/>
</dbReference>
<proteinExistence type="inferred from homology"/>
<dbReference type="InterPro" id="IPR036627">
    <property type="entry name" value="CobW-likC_sf"/>
</dbReference>
<evidence type="ECO:0000256" key="1">
    <source>
        <dbReference type="ARBA" id="ARBA00022741"/>
    </source>
</evidence>
<dbReference type="GO" id="GO:0005737">
    <property type="term" value="C:cytoplasm"/>
    <property type="evidence" value="ECO:0007669"/>
    <property type="project" value="TreeGrafter"/>
</dbReference>
<sequence length="304" mass="34727">MSIYINIISGFLGAGKTTFLKKIIPKMKGKVVLIENEFGDIGVDGDLIPKEFPIREIYAGCICCSVVQDFRKAIEELALEYKPDHILIEPSGVGSLSDIIKICESISKKSDLDIRIKHLITIVDVSAFEDYVENFGGFYLDQIRNAHIIFLSHFDKIEHKEMVRIISQIRLNNQTAFILKEAWHSHDGEEIIEMLNTVNSYEIASKEKPVLMPANRMFSTFSIANPRIFSEKEIDTMLASLKDKEYGSILRAKGILELNTKQFIHFNFTPHHDHWEYLEECKATKVVIIGSDLNKQKISEGFQK</sequence>
<dbReference type="AlphaFoldDB" id="A0A239IK98"/>
<dbReference type="InterPro" id="IPR011629">
    <property type="entry name" value="CobW-like_C"/>
</dbReference>
<reference evidence="8 9" key="1">
    <citation type="submission" date="2017-06" db="EMBL/GenBank/DDBJ databases">
        <authorList>
            <person name="Kim H.J."/>
            <person name="Triplett B.A."/>
        </authorList>
    </citation>
    <scope>NUCLEOTIDE SEQUENCE [LARGE SCALE GENOMIC DNA]</scope>
    <source>
        <strain evidence="8 9">SCA</strain>
    </source>
</reference>
<dbReference type="InterPro" id="IPR027417">
    <property type="entry name" value="P-loop_NTPase"/>
</dbReference>
<comment type="similarity">
    <text evidence="4">Belongs to the SIMIBI class G3E GTPase family. ZNG1 subfamily.</text>
</comment>
<keyword evidence="2" id="KW-0378">Hydrolase</keyword>
<evidence type="ECO:0000256" key="4">
    <source>
        <dbReference type="ARBA" id="ARBA00034320"/>
    </source>
</evidence>
<dbReference type="Proteomes" id="UP000198304">
    <property type="component" value="Unassembled WGS sequence"/>
</dbReference>
<dbReference type="Gene3D" id="3.30.1220.10">
    <property type="entry name" value="CobW-like, C-terminal domain"/>
    <property type="match status" value="1"/>
</dbReference>
<dbReference type="SUPFAM" id="SSF90002">
    <property type="entry name" value="Hypothetical protein YjiA, C-terminal domain"/>
    <property type="match status" value="1"/>
</dbReference>
<protein>
    <submittedName>
        <fullName evidence="8">GTPase, G3E family</fullName>
    </submittedName>
</protein>
<dbReference type="Pfam" id="PF02492">
    <property type="entry name" value="cobW"/>
    <property type="match status" value="1"/>
</dbReference>
<keyword evidence="1" id="KW-0547">Nucleotide-binding</keyword>
<name>A0A239IK98_9FIRM</name>
<evidence type="ECO:0000259" key="6">
    <source>
        <dbReference type="Pfam" id="PF02492"/>
    </source>
</evidence>
<dbReference type="SUPFAM" id="SSF52540">
    <property type="entry name" value="P-loop containing nucleoside triphosphate hydrolases"/>
    <property type="match status" value="1"/>
</dbReference>
<accession>A0A239IK98</accession>
<evidence type="ECO:0000259" key="7">
    <source>
        <dbReference type="Pfam" id="PF07683"/>
    </source>
</evidence>
<evidence type="ECO:0000313" key="8">
    <source>
        <dbReference type="EMBL" id="SNS94017.1"/>
    </source>
</evidence>
<dbReference type="PANTHER" id="PTHR13748">
    <property type="entry name" value="COBW-RELATED"/>
    <property type="match status" value="1"/>
</dbReference>
<feature type="domain" description="CobW/HypB/UreG nucleotide-binding" evidence="6">
    <location>
        <begin position="6"/>
        <end position="168"/>
    </location>
</feature>
<dbReference type="InterPro" id="IPR003495">
    <property type="entry name" value="CobW/HypB/UreG_nucleotide-bd"/>
</dbReference>
<dbReference type="EMBL" id="FZOJ01000028">
    <property type="protein sequence ID" value="SNS94017.1"/>
    <property type="molecule type" value="Genomic_DNA"/>
</dbReference>
<dbReference type="OrthoDB" id="9808822at2"/>
<dbReference type="PANTHER" id="PTHR13748:SF62">
    <property type="entry name" value="COBW DOMAIN-CONTAINING PROTEIN"/>
    <property type="match status" value="1"/>
</dbReference>
<evidence type="ECO:0000313" key="9">
    <source>
        <dbReference type="Proteomes" id="UP000198304"/>
    </source>
</evidence>
<feature type="domain" description="CobW C-terminal" evidence="7">
    <location>
        <begin position="218"/>
        <end position="303"/>
    </location>
</feature>
<organism evidence="8 9">
    <name type="scientific">Anaerovirgula multivorans</name>
    <dbReference type="NCBI Taxonomy" id="312168"/>
    <lineage>
        <taxon>Bacteria</taxon>
        <taxon>Bacillati</taxon>
        <taxon>Bacillota</taxon>
        <taxon>Clostridia</taxon>
        <taxon>Peptostreptococcales</taxon>
        <taxon>Natronincolaceae</taxon>
        <taxon>Anaerovirgula</taxon>
    </lineage>
</organism>
<evidence type="ECO:0000256" key="2">
    <source>
        <dbReference type="ARBA" id="ARBA00022801"/>
    </source>
</evidence>
<evidence type="ECO:0000256" key="5">
    <source>
        <dbReference type="ARBA" id="ARBA00049117"/>
    </source>
</evidence>
<dbReference type="InterPro" id="IPR051316">
    <property type="entry name" value="Zinc-reg_GTPase_activator"/>
</dbReference>
<dbReference type="GO" id="GO:0016787">
    <property type="term" value="F:hydrolase activity"/>
    <property type="evidence" value="ECO:0007669"/>
    <property type="project" value="UniProtKB-KW"/>
</dbReference>
<dbReference type="GO" id="GO:0000166">
    <property type="term" value="F:nucleotide binding"/>
    <property type="evidence" value="ECO:0007669"/>
    <property type="project" value="UniProtKB-KW"/>
</dbReference>
<dbReference type="Gene3D" id="3.40.50.300">
    <property type="entry name" value="P-loop containing nucleotide triphosphate hydrolases"/>
    <property type="match status" value="1"/>
</dbReference>
<comment type="catalytic activity">
    <reaction evidence="5">
        <text>GTP + H2O = GDP + phosphate + H(+)</text>
        <dbReference type="Rhea" id="RHEA:19669"/>
        <dbReference type="ChEBI" id="CHEBI:15377"/>
        <dbReference type="ChEBI" id="CHEBI:15378"/>
        <dbReference type="ChEBI" id="CHEBI:37565"/>
        <dbReference type="ChEBI" id="CHEBI:43474"/>
        <dbReference type="ChEBI" id="CHEBI:58189"/>
    </reaction>
    <physiologicalReaction direction="left-to-right" evidence="5">
        <dbReference type="Rhea" id="RHEA:19670"/>
    </physiologicalReaction>
</comment>
<keyword evidence="9" id="KW-1185">Reference proteome</keyword>
<gene>
    <name evidence="8" type="ORF">SAMN05446037_102859</name>
</gene>
<evidence type="ECO:0000256" key="3">
    <source>
        <dbReference type="ARBA" id="ARBA00023186"/>
    </source>
</evidence>
<keyword evidence="3" id="KW-0143">Chaperone</keyword>